<dbReference type="PROSITE" id="PS51208">
    <property type="entry name" value="AUTOTRANSPORTER"/>
    <property type="match status" value="1"/>
</dbReference>
<dbReference type="InterPro" id="IPR006315">
    <property type="entry name" value="OM_autotransptr_brl_dom"/>
</dbReference>
<dbReference type="GO" id="GO:0006508">
    <property type="term" value="P:proteolysis"/>
    <property type="evidence" value="ECO:0007669"/>
    <property type="project" value="UniProtKB-KW"/>
</dbReference>
<dbReference type="InterPro" id="IPR005546">
    <property type="entry name" value="Autotransporte_beta"/>
</dbReference>
<dbReference type="Gene3D" id="1.20.144.10">
    <property type="entry name" value="Phosphatidic acid phosphatase type 2/haloperoxidase"/>
    <property type="match status" value="1"/>
</dbReference>
<dbReference type="GO" id="GO:0030288">
    <property type="term" value="C:outer membrane-bounded periplasmic space"/>
    <property type="evidence" value="ECO:0007669"/>
    <property type="project" value="InterPro"/>
</dbReference>
<dbReference type="InterPro" id="IPR001011">
    <property type="entry name" value="Acid_Pase_classA_bac"/>
</dbReference>
<feature type="chain" id="PRO_5015434280" evidence="2">
    <location>
        <begin position="22"/>
        <end position="972"/>
    </location>
</feature>
<dbReference type="RefSeq" id="WP_121975238.1">
    <property type="nucleotide sequence ID" value="NZ_OOGT01000178.1"/>
</dbReference>
<dbReference type="Gene3D" id="2.40.128.130">
    <property type="entry name" value="Autotransporter beta-domain"/>
    <property type="match status" value="1"/>
</dbReference>
<keyword evidence="4" id="KW-0378">Hydrolase</keyword>
<organism evidence="4 5">
    <name type="scientific">Acinetobacter stercoris</name>
    <dbReference type="NCBI Taxonomy" id="2126983"/>
    <lineage>
        <taxon>Bacteria</taxon>
        <taxon>Pseudomonadati</taxon>
        <taxon>Pseudomonadota</taxon>
        <taxon>Gammaproteobacteria</taxon>
        <taxon>Moraxellales</taxon>
        <taxon>Moraxellaceae</taxon>
        <taxon>Acinetobacter</taxon>
    </lineage>
</organism>
<dbReference type="InParanoid" id="A0A2U3N2C5"/>
<evidence type="ECO:0000313" key="4">
    <source>
        <dbReference type="EMBL" id="SPL71821.1"/>
    </source>
</evidence>
<feature type="signal peptide" evidence="2">
    <location>
        <begin position="1"/>
        <end position="21"/>
    </location>
</feature>
<dbReference type="GO" id="GO:0019867">
    <property type="term" value="C:outer membrane"/>
    <property type="evidence" value="ECO:0007669"/>
    <property type="project" value="InterPro"/>
</dbReference>
<dbReference type="InterPro" id="IPR013425">
    <property type="entry name" value="Autotrns_rpt"/>
</dbReference>
<dbReference type="SMART" id="SM00869">
    <property type="entry name" value="Autotransporter"/>
    <property type="match status" value="1"/>
</dbReference>
<dbReference type="Pfam" id="PF01569">
    <property type="entry name" value="PAP2"/>
    <property type="match status" value="1"/>
</dbReference>
<evidence type="ECO:0000259" key="3">
    <source>
        <dbReference type="PROSITE" id="PS51208"/>
    </source>
</evidence>
<proteinExistence type="predicted"/>
<dbReference type="EC" id="3.4.21.-" evidence="4"/>
<evidence type="ECO:0000256" key="2">
    <source>
        <dbReference type="SAM" id="SignalP"/>
    </source>
</evidence>
<dbReference type="InterPro" id="IPR036938">
    <property type="entry name" value="PAP2/HPO_sf"/>
</dbReference>
<dbReference type="AlphaFoldDB" id="A0A2U3N2C5"/>
<dbReference type="OrthoDB" id="5760545at2"/>
<dbReference type="SUPFAM" id="SSF103515">
    <property type="entry name" value="Autotransporter"/>
    <property type="match status" value="1"/>
</dbReference>
<keyword evidence="1 2" id="KW-0732">Signal</keyword>
<dbReference type="EMBL" id="OOGT01000178">
    <property type="protein sequence ID" value="SPL71821.1"/>
    <property type="molecule type" value="Genomic_DNA"/>
</dbReference>
<name>A0A2U3N2C5_9GAMM</name>
<evidence type="ECO:0000256" key="1">
    <source>
        <dbReference type="ARBA" id="ARBA00022729"/>
    </source>
</evidence>
<dbReference type="PRINTS" id="PR00483">
    <property type="entry name" value="BACPHPHTASE"/>
</dbReference>
<dbReference type="InterPro" id="IPR036709">
    <property type="entry name" value="Autotransporte_beta_dom_sf"/>
</dbReference>
<dbReference type="NCBIfam" id="TIGR01414">
    <property type="entry name" value="autotrans_barl"/>
    <property type="match status" value="1"/>
</dbReference>
<feature type="domain" description="Autotransporter" evidence="3">
    <location>
        <begin position="695"/>
        <end position="972"/>
    </location>
</feature>
<dbReference type="Proteomes" id="UP000245974">
    <property type="component" value="Unassembled WGS sequence"/>
</dbReference>
<gene>
    <name evidence="4" type="ORF">KPC_2999</name>
</gene>
<dbReference type="GO" id="GO:0003993">
    <property type="term" value="F:acid phosphatase activity"/>
    <property type="evidence" value="ECO:0007669"/>
    <property type="project" value="InterPro"/>
</dbReference>
<reference evidence="5" key="1">
    <citation type="submission" date="2018-03" db="EMBL/GenBank/DDBJ databases">
        <authorList>
            <person name="Blom J."/>
        </authorList>
    </citation>
    <scope>NUCLEOTIDE SEQUENCE [LARGE SCALE GENOMIC DNA]</scope>
    <source>
        <strain evidence="5">KPC-SM-21</strain>
    </source>
</reference>
<evidence type="ECO:0000313" key="5">
    <source>
        <dbReference type="Proteomes" id="UP000245974"/>
    </source>
</evidence>
<dbReference type="GO" id="GO:0008233">
    <property type="term" value="F:peptidase activity"/>
    <property type="evidence" value="ECO:0007669"/>
    <property type="project" value="UniProtKB-KW"/>
</dbReference>
<sequence>MKLSTLTLSFLSLLYANTSMALVDIDQTKESIKKQRNQWFSHLSENVVTKIPEQGSKIAEWDRQVSNEYKKISGERRKLAEADKNQSHAYVYDSFVEKILGKNTTNVDLEHDQSFNKITALYKEATYAYDEKTKKTRSIDFILKDRFGRGRPYQVIDKNGEYLKDYTDIVGSSFPSGHTFNGFREAVPLAMLFPEKGSDIFARAIEYGESRVIVGAHFGTDTIASRVLNYHTMAQILADDDLSKIFVHLARDTRKNIANVCQNNIKNCLESSTASQYKEETGYYAKKDPTQVVRILPNEMPHSAAYLLRLRFPYLSTAQWQSILASTAYPSNSLAGWNIKKDDPDSYWGVINLPKAYNGPSYFYDTFVVNQNKNNQSYDLAGFTEWDVWKNDISGSGKLIKNGEGILTLAGNDSFAGVEVNQGTLTIAGNSHYLEKSAVNGGTLAVQGTLNSAVDVNSNGTLALMAGKIDSAVSVNNQGILVGNGHIAKLRINAGGTVSPDASSIGTLTILDNVTFDKNSNYHVNISPDGRSDFIQSLGSATLHGGSIKVSLESAKNLLSEKEVRSLTGSKYKILTAEKAITGKFDLTEPNYMFVGTRLDYDQNQILLNIGRNDKPFASVAKTDNEKAVAIAVDQLAQGHPVFESILKSRSERDARQAFQALTGQIHSDIASDQINTSRLFTEAWNNQLRLQQPEKDNQATSWLRLVRNWERSSTDQNASGYHATTDGVYFGLDAPLINDALKLGVASGYTHSSLSGNHASASSDNYHLGLYAGMQLENFALRTGASHIWHRIDTSRSVNYDAQSDRNTAKYDAHSNQVFTEAAYTIKTDKVNFEPFAHVTYINFDRNNIREHGGAASLSGKKQYIDTTLSTVGLRAESSFKVSDLSDIQLRGELGWQHYYDDLDRATRLNFGTDHASFLVKSVPVSRDGMLIKVSSDMVVNKNMQVSLGYEGLVSDHYKDNSVNAHLIWKF</sequence>
<dbReference type="Pfam" id="PF03797">
    <property type="entry name" value="Autotransporter"/>
    <property type="match status" value="1"/>
</dbReference>
<keyword evidence="4" id="KW-0645">Protease</keyword>
<keyword evidence="5" id="KW-1185">Reference proteome</keyword>
<dbReference type="Pfam" id="PF12951">
    <property type="entry name" value="PATR"/>
    <property type="match status" value="1"/>
</dbReference>
<dbReference type="InterPro" id="IPR011050">
    <property type="entry name" value="Pectin_lyase_fold/virulence"/>
</dbReference>
<dbReference type="InterPro" id="IPR000326">
    <property type="entry name" value="PAP2/HPO"/>
</dbReference>
<dbReference type="SUPFAM" id="SSF48317">
    <property type="entry name" value="Acid phosphatase/Vanadium-dependent haloperoxidase"/>
    <property type="match status" value="1"/>
</dbReference>
<dbReference type="SUPFAM" id="SSF51126">
    <property type="entry name" value="Pectin lyase-like"/>
    <property type="match status" value="1"/>
</dbReference>
<protein>
    <submittedName>
        <fullName evidence="4">Extracellular serine protease</fullName>
        <ecNumber evidence="4">3.4.21.-</ecNumber>
    </submittedName>
</protein>
<accession>A0A2U3N2C5</accession>